<sequence length="129" mass="14709">MNRSTLTGISPRALRTLTFNSQYKGSEILTRILHTRLVQYPELRCIHAISTYGASIQISSRGHASGYLNQTLAPEIPNLYVLGIRHSNSSFHLRSWSPRNSLRTQPRCLWQGMVLRESTFDRHSGLKQT</sequence>
<name>A0A7J7G017_CAMSI</name>
<comment type="caution">
    <text evidence="1">The sequence shown here is derived from an EMBL/GenBank/DDBJ whole genome shotgun (WGS) entry which is preliminary data.</text>
</comment>
<evidence type="ECO:0000313" key="2">
    <source>
        <dbReference type="Proteomes" id="UP000593564"/>
    </source>
</evidence>
<reference evidence="2" key="1">
    <citation type="journal article" date="2020" name="Nat. Commun.">
        <title>Genome assembly of wild tea tree DASZ reveals pedigree and selection history of tea varieties.</title>
        <authorList>
            <person name="Zhang W."/>
            <person name="Zhang Y."/>
            <person name="Qiu H."/>
            <person name="Guo Y."/>
            <person name="Wan H."/>
            <person name="Zhang X."/>
            <person name="Scossa F."/>
            <person name="Alseekh S."/>
            <person name="Zhang Q."/>
            <person name="Wang P."/>
            <person name="Xu L."/>
            <person name="Schmidt M.H."/>
            <person name="Jia X."/>
            <person name="Li D."/>
            <person name="Zhu A."/>
            <person name="Guo F."/>
            <person name="Chen W."/>
            <person name="Ni D."/>
            <person name="Usadel B."/>
            <person name="Fernie A.R."/>
            <person name="Wen W."/>
        </authorList>
    </citation>
    <scope>NUCLEOTIDE SEQUENCE [LARGE SCALE GENOMIC DNA]</scope>
    <source>
        <strain evidence="2">cv. G240</strain>
    </source>
</reference>
<evidence type="ECO:0000313" key="1">
    <source>
        <dbReference type="EMBL" id="KAF5933735.1"/>
    </source>
</evidence>
<accession>A0A7J7G017</accession>
<dbReference type="Proteomes" id="UP000593564">
    <property type="component" value="Unassembled WGS sequence"/>
</dbReference>
<gene>
    <name evidence="1" type="ORF">HYC85_029906</name>
</gene>
<organism evidence="1 2">
    <name type="scientific">Camellia sinensis</name>
    <name type="common">Tea plant</name>
    <name type="synonym">Thea sinensis</name>
    <dbReference type="NCBI Taxonomy" id="4442"/>
    <lineage>
        <taxon>Eukaryota</taxon>
        <taxon>Viridiplantae</taxon>
        <taxon>Streptophyta</taxon>
        <taxon>Embryophyta</taxon>
        <taxon>Tracheophyta</taxon>
        <taxon>Spermatophyta</taxon>
        <taxon>Magnoliopsida</taxon>
        <taxon>eudicotyledons</taxon>
        <taxon>Gunneridae</taxon>
        <taxon>Pentapetalae</taxon>
        <taxon>asterids</taxon>
        <taxon>Ericales</taxon>
        <taxon>Theaceae</taxon>
        <taxon>Camellia</taxon>
    </lineage>
</organism>
<keyword evidence="2" id="KW-1185">Reference proteome</keyword>
<dbReference type="AlphaFoldDB" id="A0A7J7G017"/>
<proteinExistence type="predicted"/>
<dbReference type="EMBL" id="JACBKZ010000014">
    <property type="protein sequence ID" value="KAF5933735.1"/>
    <property type="molecule type" value="Genomic_DNA"/>
</dbReference>
<protein>
    <submittedName>
        <fullName evidence="1">Uncharacterized protein</fullName>
    </submittedName>
</protein>
<reference evidence="1 2" key="2">
    <citation type="submission" date="2020-07" db="EMBL/GenBank/DDBJ databases">
        <title>Genome assembly of wild tea tree DASZ reveals pedigree and selection history of tea varieties.</title>
        <authorList>
            <person name="Zhang W."/>
        </authorList>
    </citation>
    <scope>NUCLEOTIDE SEQUENCE [LARGE SCALE GENOMIC DNA]</scope>
    <source>
        <strain evidence="2">cv. G240</strain>
        <tissue evidence="1">Leaf</tissue>
    </source>
</reference>